<keyword evidence="11" id="KW-1185">Reference proteome</keyword>
<accession>A0A401LA21</accession>
<sequence length="162" mass="16254">MLNNLLSGEFLALGGAALASLFAGIGSAKGVGIAGEAAAGVVSEDPNKFGQVLLLQALPGTQGIYGLLIAFIVMVKVGLLGGDGMMELTVVQGAEIFAACLPIAFVGLISGISQGKAAAAGVMLVGKRPSELAKGMLFAAMVETYAVLALLVSFLMLNSIQL</sequence>
<evidence type="ECO:0000256" key="4">
    <source>
        <dbReference type="ARBA" id="ARBA00022692"/>
    </source>
</evidence>
<proteinExistence type="inferred from homology"/>
<dbReference type="PRINTS" id="PR00122">
    <property type="entry name" value="VACATPASE"/>
</dbReference>
<dbReference type="FunFam" id="1.20.120.610:FF:000005">
    <property type="entry name" value="V-type sodium ATPase subunit K"/>
    <property type="match status" value="1"/>
</dbReference>
<evidence type="ECO:0000256" key="5">
    <source>
        <dbReference type="ARBA" id="ARBA00022989"/>
    </source>
</evidence>
<dbReference type="NCBIfam" id="NF005124">
    <property type="entry name" value="PRK06558.1"/>
    <property type="match status" value="1"/>
</dbReference>
<evidence type="ECO:0000256" key="1">
    <source>
        <dbReference type="ARBA" id="ARBA00004141"/>
    </source>
</evidence>
<evidence type="ECO:0000256" key="6">
    <source>
        <dbReference type="ARBA" id="ARBA00023065"/>
    </source>
</evidence>
<comment type="similarity">
    <text evidence="2 8">Belongs to the V-ATPase proteolipid subunit family.</text>
</comment>
<feature type="domain" description="V-ATPase proteolipid subunit C-like" evidence="9">
    <location>
        <begin position="15"/>
        <end position="72"/>
    </location>
</feature>
<dbReference type="CDD" id="cd18179">
    <property type="entry name" value="ATP-synt_Vo_Ao_c_NTPK_rpt1"/>
    <property type="match status" value="1"/>
</dbReference>
<dbReference type="EMBL" id="BHVZ01000001">
    <property type="protein sequence ID" value="GCB28427.1"/>
    <property type="molecule type" value="Genomic_DNA"/>
</dbReference>
<dbReference type="SUPFAM" id="SSF81333">
    <property type="entry name" value="F1F0 ATP synthase subunit C"/>
    <property type="match status" value="2"/>
</dbReference>
<evidence type="ECO:0000313" key="11">
    <source>
        <dbReference type="Proteomes" id="UP000287361"/>
    </source>
</evidence>
<feature type="transmembrane region" description="Helical" evidence="8">
    <location>
        <begin position="135"/>
        <end position="157"/>
    </location>
</feature>
<evidence type="ECO:0000259" key="9">
    <source>
        <dbReference type="Pfam" id="PF00137"/>
    </source>
</evidence>
<dbReference type="PANTHER" id="PTHR10263">
    <property type="entry name" value="V-TYPE PROTON ATPASE PROTEOLIPID SUBUNIT"/>
    <property type="match status" value="1"/>
</dbReference>
<name>A0A401LA21_9FIRM</name>
<evidence type="ECO:0000313" key="10">
    <source>
        <dbReference type="EMBL" id="GCB28427.1"/>
    </source>
</evidence>
<evidence type="ECO:0000256" key="7">
    <source>
        <dbReference type="ARBA" id="ARBA00023136"/>
    </source>
</evidence>
<dbReference type="InterPro" id="IPR035921">
    <property type="entry name" value="F/V-ATP_Csub_sf"/>
</dbReference>
<feature type="transmembrane region" description="Helical" evidence="8">
    <location>
        <begin position="94"/>
        <end position="115"/>
    </location>
</feature>
<keyword evidence="5 8" id="KW-1133">Transmembrane helix</keyword>
<feature type="transmembrane region" description="Helical" evidence="8">
    <location>
        <begin position="63"/>
        <end position="82"/>
    </location>
</feature>
<dbReference type="Proteomes" id="UP000287361">
    <property type="component" value="Unassembled WGS sequence"/>
</dbReference>
<keyword evidence="3 8" id="KW-0813">Transport</keyword>
<dbReference type="CDD" id="cd18180">
    <property type="entry name" value="ATP-synt_Vo_Ao_c_NTPK_rpt2"/>
    <property type="match status" value="1"/>
</dbReference>
<feature type="domain" description="V-ATPase proteolipid subunit C-like" evidence="9">
    <location>
        <begin position="97"/>
        <end position="156"/>
    </location>
</feature>
<keyword evidence="6 8" id="KW-0406">Ion transport</keyword>
<evidence type="ECO:0000256" key="8">
    <source>
        <dbReference type="RuleBase" id="RU363060"/>
    </source>
</evidence>
<comment type="subcellular location">
    <subcellularLocation>
        <location evidence="1">Membrane</location>
        <topology evidence="1">Multi-pass membrane protein</topology>
    </subcellularLocation>
</comment>
<dbReference type="InterPro" id="IPR002379">
    <property type="entry name" value="ATPase_proteolipid_c-like_dom"/>
</dbReference>
<protein>
    <submittedName>
        <fullName evidence="10">V-type ATP synthase subunit K</fullName>
    </submittedName>
</protein>
<dbReference type="InterPro" id="IPR000245">
    <property type="entry name" value="ATPase_proteolipid_csu"/>
</dbReference>
<reference evidence="10 11" key="1">
    <citation type="submission" date="2018-10" db="EMBL/GenBank/DDBJ databases">
        <title>Draft Genome Sequence of Anaerotignum sp. KCTC 15736.</title>
        <authorList>
            <person name="Choi S.H."/>
            <person name="Kim J.S."/>
            <person name="Kang S.W."/>
            <person name="Lee J.S."/>
            <person name="Park S.H."/>
        </authorList>
    </citation>
    <scope>NUCLEOTIDE SEQUENCE [LARGE SCALE GENOMIC DNA]</scope>
    <source>
        <strain evidence="10 11">KCTC 15736</strain>
    </source>
</reference>
<evidence type="ECO:0000256" key="3">
    <source>
        <dbReference type="ARBA" id="ARBA00022448"/>
    </source>
</evidence>
<dbReference type="GO" id="GO:0046961">
    <property type="term" value="F:proton-transporting ATPase activity, rotational mechanism"/>
    <property type="evidence" value="ECO:0007669"/>
    <property type="project" value="InterPro"/>
</dbReference>
<keyword evidence="4 8" id="KW-0812">Transmembrane</keyword>
<keyword evidence="7 8" id="KW-0472">Membrane</keyword>
<dbReference type="Pfam" id="PF00137">
    <property type="entry name" value="ATP-synt_C"/>
    <property type="match status" value="2"/>
</dbReference>
<dbReference type="AlphaFoldDB" id="A0A401LA21"/>
<dbReference type="Gene3D" id="1.20.120.610">
    <property type="entry name" value="lithium bound rotor ring of v- atpase"/>
    <property type="match status" value="1"/>
</dbReference>
<dbReference type="GO" id="GO:0033179">
    <property type="term" value="C:proton-transporting V-type ATPase, V0 domain"/>
    <property type="evidence" value="ECO:0007669"/>
    <property type="project" value="InterPro"/>
</dbReference>
<comment type="caution">
    <text evidence="10">The sequence shown here is derived from an EMBL/GenBank/DDBJ whole genome shotgun (WGS) entry which is preliminary data.</text>
</comment>
<organism evidence="10 11">
    <name type="scientific">Anaerotignum faecicola</name>
    <dbReference type="NCBI Taxonomy" id="2358141"/>
    <lineage>
        <taxon>Bacteria</taxon>
        <taxon>Bacillati</taxon>
        <taxon>Bacillota</taxon>
        <taxon>Clostridia</taxon>
        <taxon>Lachnospirales</taxon>
        <taxon>Anaerotignaceae</taxon>
        <taxon>Anaerotignum</taxon>
    </lineage>
</organism>
<gene>
    <name evidence="10" type="primary">atpK</name>
    <name evidence="10" type="ORF">KGMB03357_00880</name>
</gene>
<evidence type="ECO:0000256" key="2">
    <source>
        <dbReference type="ARBA" id="ARBA00007296"/>
    </source>
</evidence>